<reference evidence="2" key="2">
    <citation type="journal article" date="2023" name="Plants (Basel)">
        <title>Annotation of the Turnera subulata (Passifloraceae) Draft Genome Reveals the S-Locus Evolved after the Divergence of Turneroideae from Passifloroideae in a Stepwise Manner.</title>
        <authorList>
            <person name="Henning P.M."/>
            <person name="Roalson E.H."/>
            <person name="Mir W."/>
            <person name="McCubbin A.G."/>
            <person name="Shore J.S."/>
        </authorList>
    </citation>
    <scope>NUCLEOTIDE SEQUENCE</scope>
    <source>
        <strain evidence="2">F60SS</strain>
    </source>
</reference>
<comment type="caution">
    <text evidence="2">The sequence shown here is derived from an EMBL/GenBank/DDBJ whole genome shotgun (WGS) entry which is preliminary data.</text>
</comment>
<reference evidence="2" key="1">
    <citation type="submission" date="2022-02" db="EMBL/GenBank/DDBJ databases">
        <authorList>
            <person name="Henning P.M."/>
            <person name="McCubbin A.G."/>
            <person name="Shore J.S."/>
        </authorList>
    </citation>
    <scope>NUCLEOTIDE SEQUENCE</scope>
    <source>
        <strain evidence="2">F60SS</strain>
        <tissue evidence="2">Leaves</tissue>
    </source>
</reference>
<dbReference type="AlphaFoldDB" id="A0A9Q0FTL9"/>
<accession>A0A9Q0FTL9</accession>
<keyword evidence="1" id="KW-0472">Membrane</keyword>
<dbReference type="Proteomes" id="UP001141552">
    <property type="component" value="Unassembled WGS sequence"/>
</dbReference>
<evidence type="ECO:0000313" key="2">
    <source>
        <dbReference type="EMBL" id="KAJ4836377.1"/>
    </source>
</evidence>
<feature type="non-terminal residue" evidence="2">
    <location>
        <position position="189"/>
    </location>
</feature>
<keyword evidence="1" id="KW-0812">Transmembrane</keyword>
<evidence type="ECO:0000256" key="1">
    <source>
        <dbReference type="SAM" id="Phobius"/>
    </source>
</evidence>
<dbReference type="EMBL" id="JAKUCV010004140">
    <property type="protein sequence ID" value="KAJ4836377.1"/>
    <property type="molecule type" value="Genomic_DNA"/>
</dbReference>
<proteinExistence type="predicted"/>
<name>A0A9Q0FTL9_9ROSI</name>
<evidence type="ECO:0000313" key="3">
    <source>
        <dbReference type="Proteomes" id="UP001141552"/>
    </source>
</evidence>
<sequence>MKADRKRPVELRYRPEPLEYEGNLVDGIIYNKRLFPPTWSLDDEGFEVSSFPDYKCLDIIRPVHEVWGGTPDDYTSAIQPPFEVEDLMVSEREMERSRRRKWAVRMSFITAVHYITAVTGHKHEPLEMIRVNILYPPPRPIREDHFYLTFTARNLSTGLSQTFQAALSCIYLLDPIYWVYYIRLKPKNA</sequence>
<keyword evidence="3" id="KW-1185">Reference proteome</keyword>
<organism evidence="2 3">
    <name type="scientific">Turnera subulata</name>
    <dbReference type="NCBI Taxonomy" id="218843"/>
    <lineage>
        <taxon>Eukaryota</taxon>
        <taxon>Viridiplantae</taxon>
        <taxon>Streptophyta</taxon>
        <taxon>Embryophyta</taxon>
        <taxon>Tracheophyta</taxon>
        <taxon>Spermatophyta</taxon>
        <taxon>Magnoliopsida</taxon>
        <taxon>eudicotyledons</taxon>
        <taxon>Gunneridae</taxon>
        <taxon>Pentapetalae</taxon>
        <taxon>rosids</taxon>
        <taxon>fabids</taxon>
        <taxon>Malpighiales</taxon>
        <taxon>Passifloraceae</taxon>
        <taxon>Turnera</taxon>
    </lineage>
</organism>
<protein>
    <submittedName>
        <fullName evidence="2">Uncharacterized protein</fullName>
    </submittedName>
</protein>
<feature type="transmembrane region" description="Helical" evidence="1">
    <location>
        <begin position="102"/>
        <end position="120"/>
    </location>
</feature>
<gene>
    <name evidence="2" type="ORF">Tsubulata_024136</name>
</gene>
<feature type="transmembrane region" description="Helical" evidence="1">
    <location>
        <begin position="163"/>
        <end position="182"/>
    </location>
</feature>
<keyword evidence="1" id="KW-1133">Transmembrane helix</keyword>